<reference evidence="3" key="1">
    <citation type="journal article" date="2022" name="Front. Microbiol.">
        <title>Feed Insects as a Reservoir of Granadaene-Producing Lactococci.</title>
        <authorList>
            <person name="Neuzil-Bunesova V."/>
            <person name="Ramirez Garcia A."/>
            <person name="Modrackova N."/>
            <person name="Makovska M."/>
            <person name="Sabolova M."/>
            <person name="Sproer C."/>
            <person name="Bunk B."/>
            <person name="Blom J."/>
            <person name="Schwab C."/>
        </authorList>
    </citation>
    <scope>NUCLEOTIDE SEQUENCE</scope>
    <source>
        <strain evidence="3">I4/6O</strain>
    </source>
</reference>
<evidence type="ECO:0000256" key="1">
    <source>
        <dbReference type="ARBA" id="ARBA00022612"/>
    </source>
</evidence>
<organism evidence="3 4">
    <name type="scientific">Lactococcus formosensis</name>
    <dbReference type="NCBI Taxonomy" id="1281486"/>
    <lineage>
        <taxon>Bacteria</taxon>
        <taxon>Bacillati</taxon>
        <taxon>Bacillota</taxon>
        <taxon>Bacilli</taxon>
        <taxon>Lactobacillales</taxon>
        <taxon>Streptococcaceae</taxon>
        <taxon>Lactococcus</taxon>
    </lineage>
</organism>
<sequence>MEKLTQLQKKFAEEYVKCGNATEAYNKAGYKGKGPTASVNAHRLLNNAKVMSYIDLLNREVKTDNIAAAREIQEYWTKVMRGETTEEVVAANGEVVTVQVSGANRLRASYHLGKSLGLFIERQEVTITEPVVIVKGSPQKYDPEVEANEGE</sequence>
<proteinExistence type="predicted"/>
<dbReference type="RefSeq" id="WP_252175414.1">
    <property type="nucleotide sequence ID" value="NZ_CP086395.1"/>
</dbReference>
<evidence type="ECO:0000313" key="3">
    <source>
        <dbReference type="EMBL" id="USJ20204.1"/>
    </source>
</evidence>
<dbReference type="PANTHER" id="PTHR41328">
    <property type="entry name" value="TERMINASE SMALL SUBUNIT-RELATED"/>
    <property type="match status" value="1"/>
</dbReference>
<protein>
    <submittedName>
        <fullName evidence="3">Terminase small subunit</fullName>
    </submittedName>
</protein>
<keyword evidence="2" id="KW-0231">Viral genome packaging</keyword>
<dbReference type="InterPro" id="IPR052404">
    <property type="entry name" value="SPP1-like_terminase"/>
</dbReference>
<dbReference type="Pfam" id="PF03592">
    <property type="entry name" value="Terminase_2"/>
    <property type="match status" value="1"/>
</dbReference>
<dbReference type="EMBL" id="CP086395">
    <property type="protein sequence ID" value="USJ20204.1"/>
    <property type="molecule type" value="Genomic_DNA"/>
</dbReference>
<dbReference type="AlphaFoldDB" id="A0A9Q8Y273"/>
<dbReference type="InterPro" id="IPR005335">
    <property type="entry name" value="Terminase_ssu"/>
</dbReference>
<dbReference type="Proteomes" id="UP001056730">
    <property type="component" value="Chromosome"/>
</dbReference>
<dbReference type="KEGG" id="lfo:LMK00_10370"/>
<keyword evidence="1" id="KW-1188">Viral release from host cell</keyword>
<dbReference type="Gene3D" id="1.10.10.1400">
    <property type="entry name" value="Terminase, small subunit, N-terminal DNA-binding domain, HTH motif"/>
    <property type="match status" value="1"/>
</dbReference>
<accession>A0A9Q8Y273</accession>
<dbReference type="InterPro" id="IPR038713">
    <property type="entry name" value="Terminase_Gp1_N_sf"/>
</dbReference>
<dbReference type="Gene3D" id="6.10.140.2160">
    <property type="match status" value="1"/>
</dbReference>
<evidence type="ECO:0000256" key="2">
    <source>
        <dbReference type="ARBA" id="ARBA00023219"/>
    </source>
</evidence>
<gene>
    <name evidence="3" type="ORF">LMK00_10370</name>
</gene>
<name>A0A9Q8Y273_9LACT</name>
<dbReference type="PANTHER" id="PTHR41328:SF2">
    <property type="entry name" value="TERMINASE SMALL SUBUNIT"/>
    <property type="match status" value="1"/>
</dbReference>
<evidence type="ECO:0000313" key="4">
    <source>
        <dbReference type="Proteomes" id="UP001056730"/>
    </source>
</evidence>
<dbReference type="GO" id="GO:0051276">
    <property type="term" value="P:chromosome organization"/>
    <property type="evidence" value="ECO:0007669"/>
    <property type="project" value="InterPro"/>
</dbReference>